<comment type="caution">
    <text evidence="1">The sequence shown here is derived from an EMBL/GenBank/DDBJ whole genome shotgun (WGS) entry which is preliminary data.</text>
</comment>
<protein>
    <submittedName>
        <fullName evidence="1">Uncharacterized protein</fullName>
    </submittedName>
</protein>
<sequence length="54" mass="5794">MAQFFASSSNTKIGDHPVFQNVSGDVNNVSFIHKCHHQSQSSTSLAGDEGETLT</sequence>
<keyword evidence="2" id="KW-1185">Reference proteome</keyword>
<organism evidence="1 2">
    <name type="scientific">Marasmius crinis-equi</name>
    <dbReference type="NCBI Taxonomy" id="585013"/>
    <lineage>
        <taxon>Eukaryota</taxon>
        <taxon>Fungi</taxon>
        <taxon>Dikarya</taxon>
        <taxon>Basidiomycota</taxon>
        <taxon>Agaricomycotina</taxon>
        <taxon>Agaricomycetes</taxon>
        <taxon>Agaricomycetidae</taxon>
        <taxon>Agaricales</taxon>
        <taxon>Marasmiineae</taxon>
        <taxon>Marasmiaceae</taxon>
        <taxon>Marasmius</taxon>
    </lineage>
</organism>
<feature type="non-terminal residue" evidence="1">
    <location>
        <position position="54"/>
    </location>
</feature>
<evidence type="ECO:0000313" key="1">
    <source>
        <dbReference type="EMBL" id="KAL0567314.1"/>
    </source>
</evidence>
<dbReference type="EMBL" id="JBAHYK010001619">
    <property type="protein sequence ID" value="KAL0567314.1"/>
    <property type="molecule type" value="Genomic_DNA"/>
</dbReference>
<name>A0ABR3EWL8_9AGAR</name>
<proteinExistence type="predicted"/>
<reference evidence="1 2" key="1">
    <citation type="submission" date="2024-02" db="EMBL/GenBank/DDBJ databases">
        <title>A draft genome for the cacao thread blight pathogen Marasmius crinis-equi.</title>
        <authorList>
            <person name="Cohen S.P."/>
            <person name="Baruah I.K."/>
            <person name="Amoako-Attah I."/>
            <person name="Bukari Y."/>
            <person name="Meinhardt L.W."/>
            <person name="Bailey B.A."/>
        </authorList>
    </citation>
    <scope>NUCLEOTIDE SEQUENCE [LARGE SCALE GENOMIC DNA]</scope>
    <source>
        <strain evidence="1 2">GH-76</strain>
    </source>
</reference>
<evidence type="ECO:0000313" key="2">
    <source>
        <dbReference type="Proteomes" id="UP001465976"/>
    </source>
</evidence>
<accession>A0ABR3EWL8</accession>
<dbReference type="Proteomes" id="UP001465976">
    <property type="component" value="Unassembled WGS sequence"/>
</dbReference>
<gene>
    <name evidence="1" type="ORF">V5O48_014683</name>
</gene>